<feature type="region of interest" description="Disordered" evidence="1">
    <location>
        <begin position="14"/>
        <end position="69"/>
    </location>
</feature>
<accession>A0A7R9B013</accession>
<protein>
    <submittedName>
        <fullName evidence="2">Uncharacterized protein</fullName>
    </submittedName>
</protein>
<name>A0A7R9B013_TIMSH</name>
<evidence type="ECO:0000256" key="1">
    <source>
        <dbReference type="SAM" id="MobiDB-lite"/>
    </source>
</evidence>
<feature type="compositionally biased region" description="Acidic residues" evidence="1">
    <location>
        <begin position="22"/>
        <end position="37"/>
    </location>
</feature>
<dbReference type="EMBL" id="OC003859">
    <property type="protein sequence ID" value="CAD7263797.1"/>
    <property type="molecule type" value="Genomic_DNA"/>
</dbReference>
<gene>
    <name evidence="2" type="ORF">TSIB3V08_LOCUS7867</name>
</gene>
<proteinExistence type="predicted"/>
<dbReference type="AlphaFoldDB" id="A0A7R9B013"/>
<feature type="compositionally biased region" description="Acidic residues" evidence="1">
    <location>
        <begin position="49"/>
        <end position="66"/>
    </location>
</feature>
<evidence type="ECO:0000313" key="2">
    <source>
        <dbReference type="EMBL" id="CAD7263797.1"/>
    </source>
</evidence>
<sequence length="126" mass="14245">MSYEREQQLIHELIDAAFGQNSDEEDFGGSSSETEEYLEVRESNSDSEQSADESEESTEETDDDLGCDGMTESVVHEWLADYGSLSPVEVHSFASSLEHDQEVVAAIYNVLEERSKYQDVCHTLFY</sequence>
<reference evidence="2" key="1">
    <citation type="submission" date="2020-11" db="EMBL/GenBank/DDBJ databases">
        <authorList>
            <person name="Tran Van P."/>
        </authorList>
    </citation>
    <scope>NUCLEOTIDE SEQUENCE</scope>
</reference>
<organism evidence="2">
    <name type="scientific">Timema shepardi</name>
    <name type="common">Walking stick</name>
    <dbReference type="NCBI Taxonomy" id="629360"/>
    <lineage>
        <taxon>Eukaryota</taxon>
        <taxon>Metazoa</taxon>
        <taxon>Ecdysozoa</taxon>
        <taxon>Arthropoda</taxon>
        <taxon>Hexapoda</taxon>
        <taxon>Insecta</taxon>
        <taxon>Pterygota</taxon>
        <taxon>Neoptera</taxon>
        <taxon>Polyneoptera</taxon>
        <taxon>Phasmatodea</taxon>
        <taxon>Timematodea</taxon>
        <taxon>Timematoidea</taxon>
        <taxon>Timematidae</taxon>
        <taxon>Timema</taxon>
    </lineage>
</organism>